<evidence type="ECO:0000313" key="2">
    <source>
        <dbReference type="EMBL" id="GFT16445.1"/>
    </source>
</evidence>
<evidence type="ECO:0000256" key="1">
    <source>
        <dbReference type="SAM" id="MobiDB-lite"/>
    </source>
</evidence>
<dbReference type="EMBL" id="BMAW01009935">
    <property type="protein sequence ID" value="GFT16445.1"/>
    <property type="molecule type" value="Genomic_DNA"/>
</dbReference>
<dbReference type="AlphaFoldDB" id="A0A8X6NIB5"/>
<feature type="region of interest" description="Disordered" evidence="1">
    <location>
        <begin position="16"/>
        <end position="44"/>
    </location>
</feature>
<organism evidence="2 3">
    <name type="scientific">Nephila pilipes</name>
    <name type="common">Giant wood spider</name>
    <name type="synonym">Nephila maculata</name>
    <dbReference type="NCBI Taxonomy" id="299642"/>
    <lineage>
        <taxon>Eukaryota</taxon>
        <taxon>Metazoa</taxon>
        <taxon>Ecdysozoa</taxon>
        <taxon>Arthropoda</taxon>
        <taxon>Chelicerata</taxon>
        <taxon>Arachnida</taxon>
        <taxon>Araneae</taxon>
        <taxon>Araneomorphae</taxon>
        <taxon>Entelegynae</taxon>
        <taxon>Araneoidea</taxon>
        <taxon>Nephilidae</taxon>
        <taxon>Nephila</taxon>
    </lineage>
</organism>
<name>A0A8X6NIB5_NEPPI</name>
<reference evidence="2" key="1">
    <citation type="submission" date="2020-08" db="EMBL/GenBank/DDBJ databases">
        <title>Multicomponent nature underlies the extraordinary mechanical properties of spider dragline silk.</title>
        <authorList>
            <person name="Kono N."/>
            <person name="Nakamura H."/>
            <person name="Mori M."/>
            <person name="Yoshida Y."/>
            <person name="Ohtoshi R."/>
            <person name="Malay A.D."/>
            <person name="Moran D.A.P."/>
            <person name="Tomita M."/>
            <person name="Numata K."/>
            <person name="Arakawa K."/>
        </authorList>
    </citation>
    <scope>NUCLEOTIDE SEQUENCE</scope>
</reference>
<evidence type="ECO:0000313" key="3">
    <source>
        <dbReference type="Proteomes" id="UP000887013"/>
    </source>
</evidence>
<comment type="caution">
    <text evidence="2">The sequence shown here is derived from an EMBL/GenBank/DDBJ whole genome shotgun (WGS) entry which is preliminary data.</text>
</comment>
<dbReference type="Proteomes" id="UP000887013">
    <property type="component" value="Unassembled WGS sequence"/>
</dbReference>
<accession>A0A8X6NIB5</accession>
<sequence>MYGVEIRSGIWKINQESARDKAREQSGSLKGMREESISPWNTRGIPTLGGLNGIFLNAFQERDKRSRSGGNGQALEPFSARRFLQRDG</sequence>
<protein>
    <submittedName>
        <fullName evidence="2">Uncharacterized protein</fullName>
    </submittedName>
</protein>
<gene>
    <name evidence="2" type="ORF">NPIL_354381</name>
</gene>
<proteinExistence type="predicted"/>
<feature type="region of interest" description="Disordered" evidence="1">
    <location>
        <begin position="62"/>
        <end position="88"/>
    </location>
</feature>
<keyword evidence="3" id="KW-1185">Reference proteome</keyword>